<reference evidence="1 2" key="1">
    <citation type="submission" date="2015-11" db="EMBL/GenBank/DDBJ databases">
        <title>Genomic analysis of 38 Legionella species identifies large and diverse effector repertoires.</title>
        <authorList>
            <person name="Burstein D."/>
            <person name="Amaro F."/>
            <person name="Zusman T."/>
            <person name="Lifshitz Z."/>
            <person name="Cohen O."/>
            <person name="Gilbert J.A."/>
            <person name="Pupko T."/>
            <person name="Shuman H.A."/>
            <person name="Segal G."/>
        </authorList>
    </citation>
    <scope>NUCLEOTIDE SEQUENCE [LARGE SCALE GENOMIC DNA]</scope>
    <source>
        <strain evidence="1 2">Oak Ridge-10</strain>
    </source>
</reference>
<dbReference type="SUPFAM" id="SSF52467">
    <property type="entry name" value="DHS-like NAD/FAD-binding domain"/>
    <property type="match status" value="1"/>
</dbReference>
<accession>A0A0W0X5I0</accession>
<dbReference type="RefSeq" id="WP_035893868.1">
    <property type="nucleotide sequence ID" value="NZ_LCUA01000036.1"/>
</dbReference>
<sequence length="97" mass="10792">MGEKISTFLYTGKPSIPHDKQLIQISSSSQQLGFDYPCDLCVVGDIGTTLRQVLVHLDTTAKSAVFTKNEFFTSVEALKKMGKTAEMIHQTCSLFCW</sequence>
<evidence type="ECO:0000313" key="1">
    <source>
        <dbReference type="EMBL" id="KTD39752.1"/>
    </source>
</evidence>
<organism evidence="1 2">
    <name type="scientific">Legionella oakridgensis</name>
    <dbReference type="NCBI Taxonomy" id="29423"/>
    <lineage>
        <taxon>Bacteria</taxon>
        <taxon>Pseudomonadati</taxon>
        <taxon>Pseudomonadota</taxon>
        <taxon>Gammaproteobacteria</taxon>
        <taxon>Legionellales</taxon>
        <taxon>Legionellaceae</taxon>
        <taxon>Legionella</taxon>
    </lineage>
</organism>
<dbReference type="PATRIC" id="fig|29423.5.peg.896"/>
<dbReference type="AlphaFoldDB" id="A0A0W0X5I0"/>
<protein>
    <submittedName>
        <fullName evidence="1">Uncharacterized protein</fullName>
    </submittedName>
</protein>
<proteinExistence type="predicted"/>
<gene>
    <name evidence="1" type="ORF">Loak_0859</name>
</gene>
<name>A0A0W0X5I0_9GAMM</name>
<dbReference type="Proteomes" id="UP000054858">
    <property type="component" value="Unassembled WGS sequence"/>
</dbReference>
<evidence type="ECO:0000313" key="2">
    <source>
        <dbReference type="Proteomes" id="UP000054858"/>
    </source>
</evidence>
<dbReference type="Gene3D" id="3.40.50.1220">
    <property type="entry name" value="TPP-binding domain"/>
    <property type="match status" value="1"/>
</dbReference>
<comment type="caution">
    <text evidence="1">The sequence shown here is derived from an EMBL/GenBank/DDBJ whole genome shotgun (WGS) entry which is preliminary data.</text>
</comment>
<dbReference type="InterPro" id="IPR029035">
    <property type="entry name" value="DHS-like_NAD/FAD-binding_dom"/>
</dbReference>
<dbReference type="EMBL" id="LNYP01000013">
    <property type="protein sequence ID" value="KTD39752.1"/>
    <property type="molecule type" value="Genomic_DNA"/>
</dbReference>